<organism evidence="4 5">
    <name type="scientific">Denticeps clupeoides</name>
    <name type="common">denticle herring</name>
    <dbReference type="NCBI Taxonomy" id="299321"/>
    <lineage>
        <taxon>Eukaryota</taxon>
        <taxon>Metazoa</taxon>
        <taxon>Chordata</taxon>
        <taxon>Craniata</taxon>
        <taxon>Vertebrata</taxon>
        <taxon>Euteleostomi</taxon>
        <taxon>Actinopterygii</taxon>
        <taxon>Neopterygii</taxon>
        <taxon>Teleostei</taxon>
        <taxon>Clupei</taxon>
        <taxon>Clupeiformes</taxon>
        <taxon>Denticipitoidei</taxon>
        <taxon>Denticipitidae</taxon>
        <taxon>Denticeps</taxon>
    </lineage>
</organism>
<feature type="region of interest" description="Disordered" evidence="2">
    <location>
        <begin position="1"/>
        <end position="20"/>
    </location>
</feature>
<protein>
    <recommendedName>
        <fullName evidence="3">Tantalus-like domain-containing protein</fullName>
    </recommendedName>
</protein>
<dbReference type="GeneTree" id="ENSGT00520000055626"/>
<keyword evidence="1" id="KW-0597">Phosphoprotein</keyword>
<proteinExistence type="predicted"/>
<dbReference type="InterPro" id="IPR026320">
    <property type="entry name" value="PRR14"/>
</dbReference>
<keyword evidence="5" id="KW-1185">Reference proteome</keyword>
<evidence type="ECO:0000313" key="4">
    <source>
        <dbReference type="Ensembl" id="ENSDCDP00010050927.1"/>
    </source>
</evidence>
<reference evidence="4" key="2">
    <citation type="submission" date="2025-08" db="UniProtKB">
        <authorList>
            <consortium name="Ensembl"/>
        </authorList>
    </citation>
    <scope>IDENTIFICATION</scope>
</reference>
<accession>A0AAY4DZK5</accession>
<evidence type="ECO:0000256" key="2">
    <source>
        <dbReference type="SAM" id="MobiDB-lite"/>
    </source>
</evidence>
<evidence type="ECO:0000256" key="1">
    <source>
        <dbReference type="ARBA" id="ARBA00022553"/>
    </source>
</evidence>
<dbReference type="Proteomes" id="UP000694580">
    <property type="component" value="Chromosome 3"/>
</dbReference>
<gene>
    <name evidence="4" type="primary">wu:fi75a02</name>
</gene>
<dbReference type="PANTHER" id="PTHR14522:SF2">
    <property type="entry name" value="PROLINE-RICH PROTEIN 14"/>
    <property type="match status" value="1"/>
</dbReference>
<feature type="domain" description="Tantalus-like" evidence="3">
    <location>
        <begin position="867"/>
        <end position="923"/>
    </location>
</feature>
<evidence type="ECO:0000259" key="3">
    <source>
        <dbReference type="Pfam" id="PF15386"/>
    </source>
</evidence>
<dbReference type="AlphaFoldDB" id="A0AAY4DZK5"/>
<dbReference type="PANTHER" id="PTHR14522">
    <property type="entry name" value="EMO2-RELATED"/>
    <property type="match status" value="1"/>
</dbReference>
<dbReference type="Ensembl" id="ENSDCDT00010061367.1">
    <property type="protein sequence ID" value="ENSDCDP00010050927.1"/>
    <property type="gene ID" value="ENSDCDG00010030096.1"/>
</dbReference>
<sequence length="989" mass="109498">MMLSTVPVDLEEAHQGPVSTSSPLLYQEQLAPSCRESPKKQKIDEGLPEAVQCRAYQTDKCEQNISTPVNLSPADASEHHLQVCRPCGISPASPPGPTGEQLGTMEQFLASQQAEMKHFLTGMLGSLSQRLEVLERKMDQLYEQSNAHGSSLALLHSKLDQSVPSTSFGKPAPLDWFLEQGTGKDHKQFKEDDTPAFTMDPHHSHHYTGSCLEKASEHVCLWKSAIPSPSSFDLVQRSPAQDLQDFGREKLNGLEEGQIMPSSATEVNLVKCIQGNYSPVSDCDMDMEAENGENTLSQLATCDGKAVMGQCPLFLGNGPFKALEHNVLQPFEETQRLHVSAHSQVPSLSAEMPRNFVGDEKKMPREKAILSASTEDFTLTPKQEPRGISECSVTDVGHSQTGHALPCESAKAQISVDRILTKPLSMTRDWSQCQAAVNEIINPEKGNSCTVSLSDTTAASATKEPLASRYSYQDRAPEEDGPHQSESPSNIAEGAIREQKIDNLTPESQSNEFNVLDKTVESAFIPYTNSILSQTKSQGTNSSLLPFWLTQNHFSLTAHSNGFSKPLGVGVKSCSKEQQTVLQQLSDTANFLMSSRSSSVLPQLPASQCSYVKLGNLKRCHNPKLKQQQGKEQPLQQWTLINKTDTSHQMQPRVQPPQKLGAVAMLAQENSFSQLLAACQPNLSQLFRAVMQFPMNIQDQGGFGKAGFSTVLAMSSPGRFRLWFRQRRSHHFLQLSSAALHSIVAQVVQNQDRHPPLRPLLDHTAPPGLGNDHIYAQQSRQEAVPSRTRVTARKSALSAPVRHHHKAHFLNVTPVEPVPSFDGANAKYPGMPCASREASIEAPQGQRSKRVSQIRIRKTVPKPDNNLTPMGLPKPKRLKKKEFSLEEIYTNKNYRSPTPNSLETIFEEPKEKNGALVCIGQQKRKRLLDFPDFTLPRKRKARANVGPVRVKGPRGRGRRSRQDDTDLDIMLIERLSELEDFLSREGLED</sequence>
<reference evidence="4" key="3">
    <citation type="submission" date="2025-09" db="UniProtKB">
        <authorList>
            <consortium name="Ensembl"/>
        </authorList>
    </citation>
    <scope>IDENTIFICATION</scope>
</reference>
<name>A0AAY4DZK5_9TELE</name>
<reference evidence="4 5" key="1">
    <citation type="submission" date="2020-06" db="EMBL/GenBank/DDBJ databases">
        <authorList>
            <consortium name="Wellcome Sanger Institute Data Sharing"/>
        </authorList>
    </citation>
    <scope>NUCLEOTIDE SEQUENCE [LARGE SCALE GENOMIC DNA]</scope>
</reference>
<dbReference type="InterPro" id="IPR028149">
    <property type="entry name" value="Tantalus-like"/>
</dbReference>
<dbReference type="Pfam" id="PF15386">
    <property type="entry name" value="Tantalus"/>
    <property type="match status" value="1"/>
</dbReference>
<evidence type="ECO:0000313" key="5">
    <source>
        <dbReference type="Proteomes" id="UP000694580"/>
    </source>
</evidence>